<keyword evidence="5 7" id="KW-0733">Signal recognition particle</keyword>
<comment type="subunit">
    <text evidence="7">Component of a fungal signal recognition particle (SRP) complex that consists of a 7SL RNA molecule (scR1) and at least six protein subunits: SRP72, SRP68, SRP54, SEC65, SRP21 and SRP14.</text>
</comment>
<dbReference type="Gene3D" id="3.30.720.10">
    <property type="entry name" value="Signal recognition particle alu RNA binding heterodimer, srp9/1"/>
    <property type="match status" value="1"/>
</dbReference>
<dbReference type="GO" id="GO:0005786">
    <property type="term" value="C:signal recognition particle, endoplasmic reticulum targeting"/>
    <property type="evidence" value="ECO:0007669"/>
    <property type="project" value="UniProtKB-UniRule"/>
</dbReference>
<evidence type="ECO:0000256" key="5">
    <source>
        <dbReference type="ARBA" id="ARBA00023135"/>
    </source>
</evidence>
<evidence type="ECO:0000256" key="8">
    <source>
        <dbReference type="SAM" id="MobiDB-lite"/>
    </source>
</evidence>
<evidence type="ECO:0000313" key="10">
    <source>
        <dbReference type="Proteomes" id="UP000193467"/>
    </source>
</evidence>
<dbReference type="PANTHER" id="PTHR12013">
    <property type="entry name" value="SIGNAL RECOGNITION PARTICLE 14 KD PROTEIN"/>
    <property type="match status" value="1"/>
</dbReference>
<dbReference type="EMBL" id="MCGR01000042">
    <property type="protein sequence ID" value="ORY74324.1"/>
    <property type="molecule type" value="Genomic_DNA"/>
</dbReference>
<evidence type="ECO:0000256" key="7">
    <source>
        <dbReference type="RuleBase" id="RU368100"/>
    </source>
</evidence>
<evidence type="ECO:0000256" key="3">
    <source>
        <dbReference type="ARBA" id="ARBA00022490"/>
    </source>
</evidence>
<dbReference type="Proteomes" id="UP000193467">
    <property type="component" value="Unassembled WGS sequence"/>
</dbReference>
<dbReference type="Pfam" id="PF02290">
    <property type="entry name" value="SRP14"/>
    <property type="match status" value="1"/>
</dbReference>
<reference evidence="9 10" key="1">
    <citation type="submission" date="2016-07" db="EMBL/GenBank/DDBJ databases">
        <title>Pervasive Adenine N6-methylation of Active Genes in Fungi.</title>
        <authorList>
            <consortium name="DOE Joint Genome Institute"/>
            <person name="Mondo S.J."/>
            <person name="Dannebaum R.O."/>
            <person name="Kuo R.C."/>
            <person name="Labutti K."/>
            <person name="Haridas S."/>
            <person name="Kuo A."/>
            <person name="Salamov A."/>
            <person name="Ahrendt S.R."/>
            <person name="Lipzen A."/>
            <person name="Sullivan W."/>
            <person name="Andreopoulos W.B."/>
            <person name="Clum A."/>
            <person name="Lindquist E."/>
            <person name="Daum C."/>
            <person name="Ramamoorthy G.K."/>
            <person name="Gryganskyi A."/>
            <person name="Culley D."/>
            <person name="Magnuson J.K."/>
            <person name="James T.Y."/>
            <person name="O'Malley M.A."/>
            <person name="Stajich J.E."/>
            <person name="Spatafora J.W."/>
            <person name="Visel A."/>
            <person name="Grigoriev I.V."/>
        </authorList>
    </citation>
    <scope>NUCLEOTIDE SEQUENCE [LARGE SCALE GENOMIC DNA]</scope>
    <source>
        <strain evidence="9 10">62-1032</strain>
    </source>
</reference>
<dbReference type="STRING" id="106004.A0A1Y2ESR7"/>
<dbReference type="InterPro" id="IPR003210">
    <property type="entry name" value="Signal_recog_particle_SRP14"/>
</dbReference>
<evidence type="ECO:0000256" key="2">
    <source>
        <dbReference type="ARBA" id="ARBA00010349"/>
    </source>
</evidence>
<keyword evidence="10" id="KW-1185">Reference proteome</keyword>
<keyword evidence="6 7" id="KW-0687">Ribonucleoprotein</keyword>
<gene>
    <name evidence="9" type="ORF">BCR35DRAFT_306796</name>
</gene>
<protein>
    <recommendedName>
        <fullName evidence="7">Signal recognition particle subunit SRP14</fullName>
    </recommendedName>
    <alternativeName>
        <fullName evidence="7">Signal recognition particle 14 kDa protein</fullName>
    </alternativeName>
</protein>
<evidence type="ECO:0000256" key="6">
    <source>
        <dbReference type="ARBA" id="ARBA00023274"/>
    </source>
</evidence>
<dbReference type="SUPFAM" id="SSF54762">
    <property type="entry name" value="Signal recognition particle alu RNA binding heterodimer, SRP9/14"/>
    <property type="match status" value="1"/>
</dbReference>
<comment type="similarity">
    <text evidence="2 7">Belongs to the SRP14 family.</text>
</comment>
<organism evidence="9 10">
    <name type="scientific">Leucosporidium creatinivorum</name>
    <dbReference type="NCBI Taxonomy" id="106004"/>
    <lineage>
        <taxon>Eukaryota</taxon>
        <taxon>Fungi</taxon>
        <taxon>Dikarya</taxon>
        <taxon>Basidiomycota</taxon>
        <taxon>Pucciniomycotina</taxon>
        <taxon>Microbotryomycetes</taxon>
        <taxon>Leucosporidiales</taxon>
        <taxon>Leucosporidium</taxon>
    </lineage>
</organism>
<keyword evidence="4 7" id="KW-0694">RNA-binding</keyword>
<feature type="region of interest" description="Disordered" evidence="8">
    <location>
        <begin position="39"/>
        <end position="73"/>
    </location>
</feature>
<dbReference type="OrthoDB" id="19209at2759"/>
<dbReference type="InParanoid" id="A0A1Y2ESR7"/>
<evidence type="ECO:0000256" key="1">
    <source>
        <dbReference type="ARBA" id="ARBA00004496"/>
    </source>
</evidence>
<sequence length="186" mass="20182">MLLSNQDFLKQLQDLFDARKSSGSVFLTEKRFTYEPAASTTAGAAGDVEMGEASGSGTGGEEGEGAAVKAEEEHKEYPCLLRATDGKGKQSKVKISTLIQPNDHETFSLAYGSLLKASLSSLRKKKKTKRKAAPSAAVGGSTFAVQLTKVVGPRRGAGVEKRRKLLRRREKEVKKLVARKKRDAER</sequence>
<accession>A0A1Y2ESR7</accession>
<dbReference type="InterPro" id="IPR009018">
    <property type="entry name" value="Signal_recog_particle_SRP9/14"/>
</dbReference>
<dbReference type="GO" id="GO:0008312">
    <property type="term" value="F:7S RNA binding"/>
    <property type="evidence" value="ECO:0007669"/>
    <property type="project" value="UniProtKB-UniRule"/>
</dbReference>
<comment type="caution">
    <text evidence="9">The sequence shown here is derived from an EMBL/GenBank/DDBJ whole genome shotgun (WGS) entry which is preliminary data.</text>
</comment>
<proteinExistence type="inferred from homology"/>
<name>A0A1Y2ESR7_9BASI</name>
<comment type="subcellular location">
    <subcellularLocation>
        <location evidence="1 7">Cytoplasm</location>
    </subcellularLocation>
</comment>
<dbReference type="AlphaFoldDB" id="A0A1Y2ESR7"/>
<evidence type="ECO:0000256" key="4">
    <source>
        <dbReference type="ARBA" id="ARBA00022884"/>
    </source>
</evidence>
<dbReference type="GO" id="GO:0006614">
    <property type="term" value="P:SRP-dependent cotranslational protein targeting to membrane"/>
    <property type="evidence" value="ECO:0007669"/>
    <property type="project" value="UniProtKB-UniRule"/>
</dbReference>
<keyword evidence="3 7" id="KW-0963">Cytoplasm</keyword>
<comment type="function">
    <text evidence="7">Component of the signal recognition particle (SRP) complex, a ribonucleoprotein complex that mediates the cotranslational targeting of secretory and membrane proteins to the endoplasmic reticulum (ER).</text>
</comment>
<dbReference type="GO" id="GO:0030942">
    <property type="term" value="F:endoplasmic reticulum signal peptide binding"/>
    <property type="evidence" value="ECO:0007669"/>
    <property type="project" value="UniProtKB-UniRule"/>
</dbReference>
<evidence type="ECO:0000313" key="9">
    <source>
        <dbReference type="EMBL" id="ORY74324.1"/>
    </source>
</evidence>